<dbReference type="EMBL" id="FZOT01000022">
    <property type="protein sequence ID" value="SNT28447.1"/>
    <property type="molecule type" value="Genomic_DNA"/>
</dbReference>
<proteinExistence type="predicted"/>
<dbReference type="AlphaFoldDB" id="A0A239LCR6"/>
<dbReference type="InterPro" id="IPR020449">
    <property type="entry name" value="Tscrpt_reg_AraC-type_HTH"/>
</dbReference>
<accession>A0A239LCR6</accession>
<sequence length="300" mass="33711">MSARPNFEASIPHYSGIEPMTTISVKREIEVSTIRELYGNGEGIDEDGSMHFNSHTLVVFTEGEISASVDGTQYTCHRGCVLNVSPHQNSHMWVNAASNGVVITFSKSWILPILGQTSHTEQSELLRVLRMTFCELNPEELAQCLTITNSMQMAQGRNGFSKPVDEAQTYRLALLLLTALGNKSEQAQTKARENHNFIYRAFQKHLESNELNLRTAKQMARKLNISEKGLYRAVLACTGRTPKQLIDDRTALEAKRLLLFMNSSVESVAMMLGFSDAANFARFFHRMTGMTPREFRKGNK</sequence>
<keyword evidence="6" id="KW-1185">Reference proteome</keyword>
<dbReference type="PROSITE" id="PS01124">
    <property type="entry name" value="HTH_ARAC_FAMILY_2"/>
    <property type="match status" value="1"/>
</dbReference>
<evidence type="ECO:0000256" key="2">
    <source>
        <dbReference type="ARBA" id="ARBA00023125"/>
    </source>
</evidence>
<dbReference type="SUPFAM" id="SSF51215">
    <property type="entry name" value="Regulatory protein AraC"/>
    <property type="match status" value="1"/>
</dbReference>
<evidence type="ECO:0000256" key="1">
    <source>
        <dbReference type="ARBA" id="ARBA00023015"/>
    </source>
</evidence>
<reference evidence="5 6" key="1">
    <citation type="submission" date="2017-06" db="EMBL/GenBank/DDBJ databases">
        <authorList>
            <person name="Kim H.J."/>
            <person name="Triplett B.A."/>
        </authorList>
    </citation>
    <scope>NUCLEOTIDE SEQUENCE [LARGE SCALE GENOMIC DNA]</scope>
    <source>
        <strain evidence="5 6">U15</strain>
    </source>
</reference>
<protein>
    <submittedName>
        <fullName evidence="5">AraC-type DNA-binding protein</fullName>
    </submittedName>
</protein>
<keyword evidence="1" id="KW-0805">Transcription regulation</keyword>
<dbReference type="OrthoDB" id="9803764at2"/>
<dbReference type="GO" id="GO:0003700">
    <property type="term" value="F:DNA-binding transcription factor activity"/>
    <property type="evidence" value="ECO:0007669"/>
    <property type="project" value="InterPro"/>
</dbReference>
<evidence type="ECO:0000259" key="4">
    <source>
        <dbReference type="PROSITE" id="PS01124"/>
    </source>
</evidence>
<dbReference type="InterPro" id="IPR009057">
    <property type="entry name" value="Homeodomain-like_sf"/>
</dbReference>
<dbReference type="InterPro" id="IPR018060">
    <property type="entry name" value="HTH_AraC"/>
</dbReference>
<dbReference type="InterPro" id="IPR037923">
    <property type="entry name" value="HTH-like"/>
</dbReference>
<dbReference type="RefSeq" id="WP_089401389.1">
    <property type="nucleotide sequence ID" value="NZ_FZOT01000022.1"/>
</dbReference>
<keyword evidence="3" id="KW-0804">Transcription</keyword>
<evidence type="ECO:0000313" key="5">
    <source>
        <dbReference type="EMBL" id="SNT28447.1"/>
    </source>
</evidence>
<dbReference type="Gene3D" id="1.10.10.60">
    <property type="entry name" value="Homeodomain-like"/>
    <property type="match status" value="1"/>
</dbReference>
<dbReference type="SUPFAM" id="SSF46689">
    <property type="entry name" value="Homeodomain-like"/>
    <property type="match status" value="1"/>
</dbReference>
<dbReference type="Proteomes" id="UP000198284">
    <property type="component" value="Unassembled WGS sequence"/>
</dbReference>
<feature type="domain" description="HTH araC/xylS-type" evidence="4">
    <location>
        <begin position="196"/>
        <end position="298"/>
    </location>
</feature>
<dbReference type="GO" id="GO:0043565">
    <property type="term" value="F:sequence-specific DNA binding"/>
    <property type="evidence" value="ECO:0007669"/>
    <property type="project" value="InterPro"/>
</dbReference>
<gene>
    <name evidence="5" type="ORF">SAMN06265795_1225</name>
</gene>
<dbReference type="PANTHER" id="PTHR43280">
    <property type="entry name" value="ARAC-FAMILY TRANSCRIPTIONAL REGULATOR"/>
    <property type="match status" value="1"/>
</dbReference>
<evidence type="ECO:0000313" key="6">
    <source>
        <dbReference type="Proteomes" id="UP000198284"/>
    </source>
</evidence>
<dbReference type="PANTHER" id="PTHR43280:SF32">
    <property type="entry name" value="TRANSCRIPTIONAL REGULATORY PROTEIN"/>
    <property type="match status" value="1"/>
</dbReference>
<dbReference type="Pfam" id="PF12833">
    <property type="entry name" value="HTH_18"/>
    <property type="match status" value="1"/>
</dbReference>
<evidence type="ECO:0000256" key="3">
    <source>
        <dbReference type="ARBA" id="ARBA00023163"/>
    </source>
</evidence>
<name>A0A239LCR6_9BURK</name>
<organism evidence="5 6">
    <name type="scientific">Noviherbaspirillum humi</name>
    <dbReference type="NCBI Taxonomy" id="1688639"/>
    <lineage>
        <taxon>Bacteria</taxon>
        <taxon>Pseudomonadati</taxon>
        <taxon>Pseudomonadota</taxon>
        <taxon>Betaproteobacteria</taxon>
        <taxon>Burkholderiales</taxon>
        <taxon>Oxalobacteraceae</taxon>
        <taxon>Noviherbaspirillum</taxon>
    </lineage>
</organism>
<keyword evidence="2 5" id="KW-0238">DNA-binding</keyword>
<dbReference type="PRINTS" id="PR00032">
    <property type="entry name" value="HTHARAC"/>
</dbReference>
<dbReference type="SMART" id="SM00342">
    <property type="entry name" value="HTH_ARAC"/>
    <property type="match status" value="1"/>
</dbReference>